<keyword evidence="13" id="KW-0732">Signal</keyword>
<dbReference type="InterPro" id="IPR017978">
    <property type="entry name" value="GPCR_3_C"/>
</dbReference>
<evidence type="ECO:0000256" key="3">
    <source>
        <dbReference type="ARBA" id="ARBA00022475"/>
    </source>
</evidence>
<dbReference type="PROSITE" id="PS50259">
    <property type="entry name" value="G_PROTEIN_RECEP_F3_4"/>
    <property type="match status" value="1"/>
</dbReference>
<dbReference type="Gene3D" id="3.40.50.2300">
    <property type="match status" value="2"/>
</dbReference>
<name>A0A2B4S908_STYPI</name>
<keyword evidence="9" id="KW-0325">Glycoprotein</keyword>
<dbReference type="InterPro" id="IPR028082">
    <property type="entry name" value="Peripla_BP_I"/>
</dbReference>
<evidence type="ECO:0000256" key="4">
    <source>
        <dbReference type="ARBA" id="ARBA00022692"/>
    </source>
</evidence>
<dbReference type="EMBL" id="LSMT01000147">
    <property type="protein sequence ID" value="PFX25579.1"/>
    <property type="molecule type" value="Genomic_DNA"/>
</dbReference>
<dbReference type="CDD" id="cd06362">
    <property type="entry name" value="PBP1_mGluR"/>
    <property type="match status" value="1"/>
</dbReference>
<feature type="transmembrane region" description="Helical" evidence="12">
    <location>
        <begin position="591"/>
        <end position="610"/>
    </location>
</feature>
<dbReference type="SUPFAM" id="SSF53822">
    <property type="entry name" value="Periplasmic binding protein-like I"/>
    <property type="match status" value="1"/>
</dbReference>
<feature type="transmembrane region" description="Helical" evidence="12">
    <location>
        <begin position="768"/>
        <end position="789"/>
    </location>
</feature>
<dbReference type="PRINTS" id="PR00248">
    <property type="entry name" value="GPCRMGR"/>
</dbReference>
<keyword evidence="3" id="KW-1003">Cell membrane</keyword>
<dbReference type="Pfam" id="PF01094">
    <property type="entry name" value="ANF_receptor"/>
    <property type="match status" value="1"/>
</dbReference>
<comment type="similarity">
    <text evidence="2">Belongs to the G-protein coupled receptor 3 family.</text>
</comment>
<evidence type="ECO:0000256" key="1">
    <source>
        <dbReference type="ARBA" id="ARBA00004651"/>
    </source>
</evidence>
<feature type="transmembrane region" description="Helical" evidence="12">
    <location>
        <begin position="548"/>
        <end position="571"/>
    </location>
</feature>
<evidence type="ECO:0000313" key="16">
    <source>
        <dbReference type="Proteomes" id="UP000225706"/>
    </source>
</evidence>
<keyword evidence="4 12" id="KW-0812">Transmembrane</keyword>
<evidence type="ECO:0000256" key="2">
    <source>
        <dbReference type="ARBA" id="ARBA00007242"/>
    </source>
</evidence>
<feature type="chain" id="PRO_5012383106" evidence="13">
    <location>
        <begin position="22"/>
        <end position="945"/>
    </location>
</feature>
<dbReference type="InterPro" id="IPR017979">
    <property type="entry name" value="GPCR_3_CS"/>
</dbReference>
<feature type="signal peptide" evidence="13">
    <location>
        <begin position="1"/>
        <end position="21"/>
    </location>
</feature>
<dbReference type="Gene3D" id="2.10.50.30">
    <property type="entry name" value="GPCR, family 3, nine cysteines domain"/>
    <property type="match status" value="1"/>
</dbReference>
<evidence type="ECO:0000259" key="14">
    <source>
        <dbReference type="PROSITE" id="PS50259"/>
    </source>
</evidence>
<evidence type="ECO:0000256" key="10">
    <source>
        <dbReference type="ARBA" id="ARBA00023224"/>
    </source>
</evidence>
<dbReference type="OrthoDB" id="425344at2759"/>
<evidence type="ECO:0000256" key="7">
    <source>
        <dbReference type="ARBA" id="ARBA00023136"/>
    </source>
</evidence>
<evidence type="ECO:0000256" key="11">
    <source>
        <dbReference type="SAM" id="MobiDB-lite"/>
    </source>
</evidence>
<protein>
    <submittedName>
        <fullName evidence="15">Metabotropic glutamate receptor 3</fullName>
    </submittedName>
</protein>
<dbReference type="GO" id="GO:0004930">
    <property type="term" value="F:G protein-coupled receptor activity"/>
    <property type="evidence" value="ECO:0007669"/>
    <property type="project" value="UniProtKB-KW"/>
</dbReference>
<keyword evidence="7 12" id="KW-0472">Membrane</keyword>
<dbReference type="PANTHER" id="PTHR24060">
    <property type="entry name" value="METABOTROPIC GLUTAMATE RECEPTOR"/>
    <property type="match status" value="1"/>
</dbReference>
<evidence type="ECO:0000256" key="5">
    <source>
        <dbReference type="ARBA" id="ARBA00022989"/>
    </source>
</evidence>
<feature type="region of interest" description="Disordered" evidence="11">
    <location>
        <begin position="916"/>
        <end position="945"/>
    </location>
</feature>
<organism evidence="15 16">
    <name type="scientific">Stylophora pistillata</name>
    <name type="common">Smooth cauliflower coral</name>
    <dbReference type="NCBI Taxonomy" id="50429"/>
    <lineage>
        <taxon>Eukaryota</taxon>
        <taxon>Metazoa</taxon>
        <taxon>Cnidaria</taxon>
        <taxon>Anthozoa</taxon>
        <taxon>Hexacorallia</taxon>
        <taxon>Scleractinia</taxon>
        <taxon>Astrocoeniina</taxon>
        <taxon>Pocilloporidae</taxon>
        <taxon>Stylophora</taxon>
    </lineage>
</organism>
<proteinExistence type="inferred from homology"/>
<feature type="region of interest" description="Disordered" evidence="11">
    <location>
        <begin position="862"/>
        <end position="881"/>
    </location>
</feature>
<feature type="transmembrane region" description="Helical" evidence="12">
    <location>
        <begin position="616"/>
        <end position="635"/>
    </location>
</feature>
<evidence type="ECO:0000256" key="9">
    <source>
        <dbReference type="ARBA" id="ARBA00023180"/>
    </source>
</evidence>
<dbReference type="AlphaFoldDB" id="A0A2B4S908"/>
<comment type="caution">
    <text evidence="15">The sequence shown here is derived from an EMBL/GenBank/DDBJ whole genome shotgun (WGS) entry which is preliminary data.</text>
</comment>
<keyword evidence="5 12" id="KW-1133">Transmembrane helix</keyword>
<keyword evidence="6" id="KW-0297">G-protein coupled receptor</keyword>
<keyword evidence="16" id="KW-1185">Reference proteome</keyword>
<feature type="transmembrane region" description="Helical" evidence="12">
    <location>
        <begin position="739"/>
        <end position="762"/>
    </location>
</feature>
<dbReference type="PROSITE" id="PS00980">
    <property type="entry name" value="G_PROTEIN_RECEP_F3_2"/>
    <property type="match status" value="1"/>
</dbReference>
<keyword evidence="10" id="KW-0807">Transducer</keyword>
<reference evidence="16" key="1">
    <citation type="journal article" date="2017" name="bioRxiv">
        <title>Comparative analysis of the genomes of Stylophora pistillata and Acropora digitifera provides evidence for extensive differences between species of corals.</title>
        <authorList>
            <person name="Voolstra C.R."/>
            <person name="Li Y."/>
            <person name="Liew Y.J."/>
            <person name="Baumgarten S."/>
            <person name="Zoccola D."/>
            <person name="Flot J.-F."/>
            <person name="Tambutte S."/>
            <person name="Allemand D."/>
            <person name="Aranda M."/>
        </authorList>
    </citation>
    <scope>NUCLEOTIDE SEQUENCE [LARGE SCALE GENOMIC DNA]</scope>
</reference>
<dbReference type="InterPro" id="IPR000337">
    <property type="entry name" value="GPCR_3"/>
</dbReference>
<feature type="domain" description="G-protein coupled receptors family 3 profile" evidence="14">
    <location>
        <begin position="550"/>
        <end position="812"/>
    </location>
</feature>
<keyword evidence="8 15" id="KW-0675">Receptor</keyword>
<dbReference type="InterPro" id="IPR050726">
    <property type="entry name" value="mGluR"/>
</dbReference>
<evidence type="ECO:0000256" key="8">
    <source>
        <dbReference type="ARBA" id="ARBA00023170"/>
    </source>
</evidence>
<comment type="subcellular location">
    <subcellularLocation>
        <location evidence="1">Cell membrane</location>
        <topology evidence="1">Multi-pass membrane protein</topology>
    </subcellularLocation>
</comment>
<gene>
    <name evidence="15" type="primary">Grm3</name>
    <name evidence="15" type="ORF">AWC38_SpisGene9770</name>
</gene>
<feature type="transmembrane region" description="Helical" evidence="12">
    <location>
        <begin position="708"/>
        <end position="727"/>
    </location>
</feature>
<dbReference type="FunFam" id="3.40.50.2300:FF:000145">
    <property type="entry name" value="Glutamate receptor, metabotropic"/>
    <property type="match status" value="1"/>
</dbReference>
<evidence type="ECO:0000256" key="13">
    <source>
        <dbReference type="SAM" id="SignalP"/>
    </source>
</evidence>
<dbReference type="InterPro" id="IPR000162">
    <property type="entry name" value="GPCR_3_mtglu_rcpt"/>
</dbReference>
<dbReference type="InterPro" id="IPR001828">
    <property type="entry name" value="ANF_lig-bd_rcpt"/>
</dbReference>
<dbReference type="PRINTS" id="PR00593">
    <property type="entry name" value="MTABOTROPICR"/>
</dbReference>
<evidence type="ECO:0000313" key="15">
    <source>
        <dbReference type="EMBL" id="PFX25579.1"/>
    </source>
</evidence>
<evidence type="ECO:0000256" key="6">
    <source>
        <dbReference type="ARBA" id="ARBA00023040"/>
    </source>
</evidence>
<dbReference type="GO" id="GO:0005886">
    <property type="term" value="C:plasma membrane"/>
    <property type="evidence" value="ECO:0007669"/>
    <property type="project" value="UniProtKB-SubCell"/>
</dbReference>
<dbReference type="Pfam" id="PF00003">
    <property type="entry name" value="7tm_3"/>
    <property type="match status" value="1"/>
</dbReference>
<sequence length="945" mass="106260">METIICILFIAMATNIHQVTGQVRRLIVKGEIVIGGLVPIHDHDLEDQAHCGDLHERIGVQRLEAMLFAIDSINNNNSILQNVSLGLEVYDTCSSETVALDRALHFVQDREAIREHHTTNGSVMVGVIGPSFSSISVQVAHLYRLFQLPQVSFDSTSYELSDKTRFEFFSRTVPHDLYQAKALVDIAKVMNWTFVSVIYSDDSYGTLGYQAVKEEAKKAGICIAVAEKIEMSSSAGTFHFIIEKLLQEPEARSVVVFSSQERQIRNLLQAAKSKGASRAFQWLGTDAWGNMLWLKGLEDVAENTITVTPKTVELKAFSDYFYHLKPNNNSRNPWFNEFWERHFNCSLYNEVNGKCSGLKLNFTNSPVDSRVASAMDAVNVFAHALDAILKDKCPEASGVCERMRNMSGREILKYIRNVSFTGMSGNHMHFNENGDVDGQFDILMFTKHGNEYKTVQVGEWDSHRLKVYSQAVSGFREVASSCHPVCKNREVRVPVVGRESCCWTCNLCNGNHYIVNDSICEQCPLGYQPTSDGRSCSKIDIMYFGKNWIISLPATVFAGIGVVSTLFVIGVLIKFDKTPLVKACGRELSHLLLIGILLAFSVTFVTILEPTDVTCIARFFGIGVALTICYASLFIKTNRISRIFNRKNLARRPILILPLSQLVLVVGVVSVQILLLVMLALLRTPRAVFYYPEFSSVYLDCSTSNLDFGLSQVYNFILITMCTIYAFKTRKIPSNFNEAKYIAFAMYSSCVVWLAFLAVYYMEQKYELKPLILCVSVSLIAFVLLCCLYGPKVYIILFRPHRNVRRHVNPSLSLSSLSKEKGQNSKSTHAYVGVNENAENEGQEDIAGSSAEDALDKQRMIMSSDSSKSASEACREENSVPTKKLEMEKLIKHLRRELISTRETLRTTQDQLFRRMQNGRDLRETNLPQGYEKLQANKGEAHSGL</sequence>
<accession>A0A2B4S908</accession>
<dbReference type="Proteomes" id="UP000225706">
    <property type="component" value="Unassembled WGS sequence"/>
</dbReference>
<evidence type="ECO:0000256" key="12">
    <source>
        <dbReference type="SAM" id="Phobius"/>
    </source>
</evidence>
<dbReference type="InterPro" id="IPR038550">
    <property type="entry name" value="GPCR_3_9-Cys_sf"/>
</dbReference>
<feature type="transmembrane region" description="Helical" evidence="12">
    <location>
        <begin position="655"/>
        <end position="682"/>
    </location>
</feature>